<keyword evidence="7" id="KW-1185">Reference proteome</keyword>
<keyword evidence="2 3" id="KW-1005">Bacterial flagellum biogenesis</keyword>
<evidence type="ECO:0000313" key="6">
    <source>
        <dbReference type="EMBL" id="ODN31443.1"/>
    </source>
</evidence>
<dbReference type="Pfam" id="PF13861">
    <property type="entry name" value="FLgD_tudor"/>
    <property type="match status" value="1"/>
</dbReference>
<name>A0A1E3G6E3_9BACT</name>
<dbReference type="Gene3D" id="2.30.30.910">
    <property type="match status" value="1"/>
</dbReference>
<protein>
    <recommendedName>
        <fullName evidence="3">Basal-body rod modification protein FlgD</fullName>
    </recommendedName>
</protein>
<evidence type="ECO:0000313" key="7">
    <source>
        <dbReference type="Proteomes" id="UP000094570"/>
    </source>
</evidence>
<accession>A0A1E3G6E3</accession>
<evidence type="ECO:0000259" key="5">
    <source>
        <dbReference type="Pfam" id="PF13861"/>
    </source>
</evidence>
<dbReference type="AlphaFoldDB" id="A0A1E3G6E3"/>
<evidence type="ECO:0000256" key="1">
    <source>
        <dbReference type="ARBA" id="ARBA00010577"/>
    </source>
</evidence>
<keyword evidence="6" id="KW-0969">Cilium</keyword>
<gene>
    <name evidence="6" type="ORF">A4H02_00205</name>
</gene>
<proteinExistence type="inferred from homology"/>
<keyword evidence="6" id="KW-0282">Flagellum</keyword>
<dbReference type="Pfam" id="PF13860">
    <property type="entry name" value="FlgD_ig"/>
    <property type="match status" value="1"/>
</dbReference>
<dbReference type="InterPro" id="IPR025963">
    <property type="entry name" value="FLgD_Tudor"/>
</dbReference>
<comment type="similarity">
    <text evidence="1 3">Belongs to the FlgD family.</text>
</comment>
<dbReference type="InterPro" id="IPR025965">
    <property type="entry name" value="FlgD/Vpr_Ig-like"/>
</dbReference>
<dbReference type="GO" id="GO:0044781">
    <property type="term" value="P:bacterial-type flagellum organization"/>
    <property type="evidence" value="ECO:0007669"/>
    <property type="project" value="UniProtKB-UniRule"/>
</dbReference>
<reference evidence="7" key="1">
    <citation type="submission" date="2016-04" db="EMBL/GenBank/DDBJ databases">
        <title>The genome sequence project of a novel Fervidobacterium isolate from a hot spring in Thailand.</title>
        <authorList>
            <person name="Gonzalez J.M."/>
            <person name="Cuecas A."/>
            <person name="Kanoksilapatham W."/>
        </authorList>
    </citation>
    <scope>NUCLEOTIDE SEQUENCE [LARGE SCALE GENOMIC DNA]</scope>
    <source>
        <strain evidence="7">FC2004</strain>
    </source>
</reference>
<dbReference type="EMBL" id="LWAF01000001">
    <property type="protein sequence ID" value="ODN31443.1"/>
    <property type="molecule type" value="Genomic_DNA"/>
</dbReference>
<evidence type="ECO:0000256" key="3">
    <source>
        <dbReference type="RuleBase" id="RU362076"/>
    </source>
</evidence>
<feature type="domain" description="FlgD Tudor-like" evidence="5">
    <location>
        <begin position="83"/>
        <end position="203"/>
    </location>
</feature>
<dbReference type="Proteomes" id="UP000094570">
    <property type="component" value="Unassembled WGS sequence"/>
</dbReference>
<comment type="function">
    <text evidence="3">Required for flagellar hook formation. May act as a scaffolding protein.</text>
</comment>
<evidence type="ECO:0000256" key="2">
    <source>
        <dbReference type="ARBA" id="ARBA00022795"/>
    </source>
</evidence>
<dbReference type="Pfam" id="PF03963">
    <property type="entry name" value="FlgD"/>
    <property type="match status" value="1"/>
</dbReference>
<comment type="caution">
    <text evidence="6">The sequence shown here is derived from an EMBL/GenBank/DDBJ whole genome shotgun (WGS) entry which is preliminary data.</text>
</comment>
<evidence type="ECO:0000259" key="4">
    <source>
        <dbReference type="Pfam" id="PF13860"/>
    </source>
</evidence>
<dbReference type="InterPro" id="IPR005648">
    <property type="entry name" value="FlgD"/>
</dbReference>
<keyword evidence="6" id="KW-0966">Cell projection</keyword>
<organism evidence="6 7">
    <name type="scientific">Fervidobacterium thailandense</name>
    <dbReference type="NCBI Taxonomy" id="1008305"/>
    <lineage>
        <taxon>Bacteria</taxon>
        <taxon>Thermotogati</taxon>
        <taxon>Thermotogota</taxon>
        <taxon>Thermotogae</taxon>
        <taxon>Thermotogales</taxon>
        <taxon>Fervidobacteriaceae</taxon>
        <taxon>Fervidobacterium</taxon>
    </lineage>
</organism>
<dbReference type="Gene3D" id="2.60.40.4070">
    <property type="match status" value="1"/>
</dbReference>
<feature type="domain" description="FlgD/Vpr Ig-like" evidence="4">
    <location>
        <begin position="116"/>
        <end position="168"/>
    </location>
</feature>
<sequence>MMNVNKISNLFSSATERTTKKDMDKEAFLKLLITQLKNQDPLEPMKDRDFIAQMSQLSSLEQIMNMSKSVQTFVDTAAQLYRTQAVSMIGKTVVVKTNTITVQNGIPETKVFKVDRPSNIVVRIYDQNGKLVKEQKIGQVDAGMQLLAWDGKDENGVKVSDGKYVFKIIRLKEDGTSEEIPSVESGVVNGVQFEGTKINLVVNSKIYEISEISEIYA</sequence>
<dbReference type="STRING" id="1008305.A4H02_00205"/>